<dbReference type="SUPFAM" id="SSF55874">
    <property type="entry name" value="ATPase domain of HSP90 chaperone/DNA topoisomerase II/histidine kinase"/>
    <property type="match status" value="1"/>
</dbReference>
<evidence type="ECO:0000256" key="4">
    <source>
        <dbReference type="ARBA" id="ARBA00022475"/>
    </source>
</evidence>
<dbReference type="Pfam" id="PF02518">
    <property type="entry name" value="HATPase_c"/>
    <property type="match status" value="1"/>
</dbReference>
<dbReference type="RefSeq" id="WP_345927620.1">
    <property type="nucleotide sequence ID" value="NZ_JBDIVF010000004.1"/>
</dbReference>
<dbReference type="PROSITE" id="PS50885">
    <property type="entry name" value="HAMP"/>
    <property type="match status" value="1"/>
</dbReference>
<dbReference type="InterPro" id="IPR050980">
    <property type="entry name" value="2C_sensor_his_kinase"/>
</dbReference>
<dbReference type="Gene3D" id="3.30.565.10">
    <property type="entry name" value="Histidine kinase-like ATPase, C-terminal domain"/>
    <property type="match status" value="1"/>
</dbReference>
<keyword evidence="6" id="KW-0808">Transferase</keyword>
<evidence type="ECO:0000256" key="3">
    <source>
        <dbReference type="ARBA" id="ARBA00012438"/>
    </source>
</evidence>
<dbReference type="InterPro" id="IPR004358">
    <property type="entry name" value="Sig_transdc_His_kin-like_C"/>
</dbReference>
<accession>A0ABV2CRU1</accession>
<keyword evidence="5" id="KW-0597">Phosphoprotein</keyword>
<dbReference type="SMART" id="SM00388">
    <property type="entry name" value="HisKA"/>
    <property type="match status" value="1"/>
</dbReference>
<dbReference type="InterPro" id="IPR005467">
    <property type="entry name" value="His_kinase_dom"/>
</dbReference>
<dbReference type="Proteomes" id="UP001548590">
    <property type="component" value="Unassembled WGS sequence"/>
</dbReference>
<dbReference type="InterPro" id="IPR003660">
    <property type="entry name" value="HAMP_dom"/>
</dbReference>
<keyword evidence="8" id="KW-0418">Kinase</keyword>
<evidence type="ECO:0000256" key="1">
    <source>
        <dbReference type="ARBA" id="ARBA00000085"/>
    </source>
</evidence>
<dbReference type="Gene3D" id="1.10.8.500">
    <property type="entry name" value="HAMP domain in histidine kinase"/>
    <property type="match status" value="1"/>
</dbReference>
<evidence type="ECO:0000256" key="6">
    <source>
        <dbReference type="ARBA" id="ARBA00022679"/>
    </source>
</evidence>
<evidence type="ECO:0000259" key="12">
    <source>
        <dbReference type="PROSITE" id="PS50885"/>
    </source>
</evidence>
<dbReference type="SUPFAM" id="SSF158472">
    <property type="entry name" value="HAMP domain-like"/>
    <property type="match status" value="1"/>
</dbReference>
<dbReference type="PANTHER" id="PTHR44936">
    <property type="entry name" value="SENSOR PROTEIN CREC"/>
    <property type="match status" value="1"/>
</dbReference>
<dbReference type="Pfam" id="PF00672">
    <property type="entry name" value="HAMP"/>
    <property type="match status" value="1"/>
</dbReference>
<organism evidence="13 14">
    <name type="scientific">Uliginosibacterium paludis</name>
    <dbReference type="NCBI Taxonomy" id="1615952"/>
    <lineage>
        <taxon>Bacteria</taxon>
        <taxon>Pseudomonadati</taxon>
        <taxon>Pseudomonadota</taxon>
        <taxon>Betaproteobacteria</taxon>
        <taxon>Rhodocyclales</taxon>
        <taxon>Zoogloeaceae</taxon>
        <taxon>Uliginosibacterium</taxon>
    </lineage>
</organism>
<dbReference type="InterPro" id="IPR036097">
    <property type="entry name" value="HisK_dim/P_sf"/>
</dbReference>
<gene>
    <name evidence="13" type="ORF">ABVT11_12430</name>
</gene>
<evidence type="ECO:0000256" key="5">
    <source>
        <dbReference type="ARBA" id="ARBA00022553"/>
    </source>
</evidence>
<evidence type="ECO:0000256" key="2">
    <source>
        <dbReference type="ARBA" id="ARBA00004651"/>
    </source>
</evidence>
<sequence>MKLIPETLGGRLFALILLGLLATNLTVQALSGKGAGSMHQLGVDQILRRYASDFRVLSACTQGCPRDQLMEAMEGEDFHLTLADHIALHEMDEAEAAIGQRLEQLIDTTGTARAHVLILDPASGNNRHRTPALQVSMALPQGSWLIGTLQPVVRNGWWKPLGFSLLASGLPVLIVLALFLGRLLRPLQTLANAAERLSRGERTDPLPETGPRELRELSRVFNQMQARLTRFLDDRTRMLAAISHDFRTPITSLRLRAELVEDQALAAAMKRTLEEMGQMVDETLQFARDDSSQEDTRVIDLVPLLTSIAHDMQLQGHEVRINLPAASPYRCRPLALTRAVRNLADNATRHGTCTTLKLLHDGRQLRIEVEDNGPGLPEVWLEKAFEPFSRLDHARGPHSGAAGLGLAIARTAIEAHGGRIRLANRTTGGLCASIELPA</sequence>
<dbReference type="PANTHER" id="PTHR44936:SF10">
    <property type="entry name" value="SENSOR PROTEIN RSTB"/>
    <property type="match status" value="1"/>
</dbReference>
<feature type="domain" description="HAMP" evidence="12">
    <location>
        <begin position="181"/>
        <end position="233"/>
    </location>
</feature>
<evidence type="ECO:0000259" key="11">
    <source>
        <dbReference type="PROSITE" id="PS50109"/>
    </source>
</evidence>
<keyword evidence="14" id="KW-1185">Reference proteome</keyword>
<comment type="catalytic activity">
    <reaction evidence="1">
        <text>ATP + protein L-histidine = ADP + protein N-phospho-L-histidine.</text>
        <dbReference type="EC" id="2.7.13.3"/>
    </reaction>
</comment>
<evidence type="ECO:0000256" key="10">
    <source>
        <dbReference type="SAM" id="Phobius"/>
    </source>
</evidence>
<dbReference type="CDD" id="cd00082">
    <property type="entry name" value="HisKA"/>
    <property type="match status" value="1"/>
</dbReference>
<dbReference type="SMART" id="SM00387">
    <property type="entry name" value="HATPase_c"/>
    <property type="match status" value="1"/>
</dbReference>
<dbReference type="SUPFAM" id="SSF47384">
    <property type="entry name" value="Homodimeric domain of signal transducing histidine kinase"/>
    <property type="match status" value="1"/>
</dbReference>
<dbReference type="PRINTS" id="PR00344">
    <property type="entry name" value="BCTRLSENSOR"/>
</dbReference>
<keyword evidence="7" id="KW-0547">Nucleotide-binding</keyword>
<dbReference type="InterPro" id="IPR036890">
    <property type="entry name" value="HATPase_C_sf"/>
</dbReference>
<dbReference type="Gene3D" id="1.10.287.130">
    <property type="match status" value="1"/>
</dbReference>
<evidence type="ECO:0000256" key="9">
    <source>
        <dbReference type="ARBA" id="ARBA00022840"/>
    </source>
</evidence>
<comment type="caution">
    <text evidence="13">The sequence shown here is derived from an EMBL/GenBank/DDBJ whole genome shotgun (WGS) entry which is preliminary data.</text>
</comment>
<keyword evidence="10" id="KW-1133">Transmembrane helix</keyword>
<keyword evidence="9 13" id="KW-0067">ATP-binding</keyword>
<dbReference type="InterPro" id="IPR003594">
    <property type="entry name" value="HATPase_dom"/>
</dbReference>
<reference evidence="13 14" key="1">
    <citation type="submission" date="2024-07" db="EMBL/GenBank/DDBJ databases">
        <title>Uliginosibacterium paludis KCTC:42655.</title>
        <authorList>
            <person name="Kim M.K."/>
        </authorList>
    </citation>
    <scope>NUCLEOTIDE SEQUENCE [LARGE SCALE GENOMIC DNA]</scope>
    <source>
        <strain evidence="13 14">KCTC 42655</strain>
    </source>
</reference>
<feature type="transmembrane region" description="Helical" evidence="10">
    <location>
        <begin position="161"/>
        <end position="180"/>
    </location>
</feature>
<name>A0ABV2CRU1_9RHOO</name>
<proteinExistence type="predicted"/>
<dbReference type="CDD" id="cd06225">
    <property type="entry name" value="HAMP"/>
    <property type="match status" value="1"/>
</dbReference>
<dbReference type="EMBL" id="JBEWLZ010000006">
    <property type="protein sequence ID" value="MET1490635.1"/>
    <property type="molecule type" value="Genomic_DNA"/>
</dbReference>
<evidence type="ECO:0000256" key="7">
    <source>
        <dbReference type="ARBA" id="ARBA00022741"/>
    </source>
</evidence>
<evidence type="ECO:0000313" key="13">
    <source>
        <dbReference type="EMBL" id="MET1490635.1"/>
    </source>
</evidence>
<evidence type="ECO:0000313" key="14">
    <source>
        <dbReference type="Proteomes" id="UP001548590"/>
    </source>
</evidence>
<dbReference type="InterPro" id="IPR003661">
    <property type="entry name" value="HisK_dim/P_dom"/>
</dbReference>
<dbReference type="GO" id="GO:0005524">
    <property type="term" value="F:ATP binding"/>
    <property type="evidence" value="ECO:0007669"/>
    <property type="project" value="UniProtKB-KW"/>
</dbReference>
<keyword evidence="10" id="KW-0472">Membrane</keyword>
<evidence type="ECO:0000256" key="8">
    <source>
        <dbReference type="ARBA" id="ARBA00022777"/>
    </source>
</evidence>
<dbReference type="SMART" id="SM00304">
    <property type="entry name" value="HAMP"/>
    <property type="match status" value="1"/>
</dbReference>
<dbReference type="Pfam" id="PF00512">
    <property type="entry name" value="HisKA"/>
    <property type="match status" value="1"/>
</dbReference>
<dbReference type="EC" id="2.7.13.3" evidence="3"/>
<protein>
    <recommendedName>
        <fullName evidence="3">histidine kinase</fullName>
        <ecNumber evidence="3">2.7.13.3</ecNumber>
    </recommendedName>
</protein>
<keyword evidence="10" id="KW-0812">Transmembrane</keyword>
<dbReference type="PROSITE" id="PS50109">
    <property type="entry name" value="HIS_KIN"/>
    <property type="match status" value="1"/>
</dbReference>
<comment type="subcellular location">
    <subcellularLocation>
        <location evidence="2">Cell membrane</location>
        <topology evidence="2">Multi-pass membrane protein</topology>
    </subcellularLocation>
</comment>
<keyword evidence="4" id="KW-1003">Cell membrane</keyword>
<feature type="domain" description="Histidine kinase" evidence="11">
    <location>
        <begin position="241"/>
        <end position="438"/>
    </location>
</feature>